<proteinExistence type="predicted"/>
<dbReference type="Proteomes" id="UP000240535">
    <property type="component" value="Unassembled WGS sequence"/>
</dbReference>
<dbReference type="AlphaFoldDB" id="A0A2P8QYX4"/>
<evidence type="ECO:0000256" key="1">
    <source>
        <dbReference type="ARBA" id="ARBA00022747"/>
    </source>
</evidence>
<dbReference type="SUPFAM" id="SSF116734">
    <property type="entry name" value="DNA methylase specificity domain"/>
    <property type="match status" value="1"/>
</dbReference>
<evidence type="ECO:0000313" key="4">
    <source>
        <dbReference type="Proteomes" id="UP000240535"/>
    </source>
</evidence>
<keyword evidence="2" id="KW-0238">DNA-binding</keyword>
<feature type="non-terminal residue" evidence="3">
    <location>
        <position position="47"/>
    </location>
</feature>
<evidence type="ECO:0000256" key="2">
    <source>
        <dbReference type="ARBA" id="ARBA00023125"/>
    </source>
</evidence>
<keyword evidence="4" id="KW-1185">Reference proteome</keyword>
<comment type="caution">
    <text evidence="3">The sequence shown here is derived from an EMBL/GenBank/DDBJ whole genome shotgun (WGS) entry which is preliminary data.</text>
</comment>
<name>A0A2P8QYX4_9BACT</name>
<dbReference type="Gene3D" id="3.90.220.20">
    <property type="entry name" value="DNA methylase specificity domains"/>
    <property type="match status" value="1"/>
</dbReference>
<dbReference type="GO" id="GO:0004519">
    <property type="term" value="F:endonuclease activity"/>
    <property type="evidence" value="ECO:0007669"/>
    <property type="project" value="UniProtKB-KW"/>
</dbReference>
<keyword evidence="3" id="KW-0255">Endonuclease</keyword>
<keyword evidence="3" id="KW-0378">Hydrolase</keyword>
<dbReference type="InterPro" id="IPR044946">
    <property type="entry name" value="Restrct_endonuc_typeI_TRD_sf"/>
</dbReference>
<keyword evidence="3" id="KW-0540">Nuclease</keyword>
<evidence type="ECO:0000313" key="3">
    <source>
        <dbReference type="EMBL" id="PSM51443.1"/>
    </source>
</evidence>
<keyword evidence="1" id="KW-0680">Restriction system</keyword>
<organism evidence="3 4">
    <name type="scientific">Campylobacter blaseri</name>
    <dbReference type="NCBI Taxonomy" id="2042961"/>
    <lineage>
        <taxon>Bacteria</taxon>
        <taxon>Pseudomonadati</taxon>
        <taxon>Campylobacterota</taxon>
        <taxon>Epsilonproteobacteria</taxon>
        <taxon>Campylobacterales</taxon>
        <taxon>Campylobacteraceae</taxon>
        <taxon>Campylobacter</taxon>
    </lineage>
</organism>
<protein>
    <submittedName>
        <fullName evidence="3">Type I restriction endonuclease</fullName>
    </submittedName>
</protein>
<dbReference type="EMBL" id="PDHH01000007">
    <property type="protein sequence ID" value="PSM51443.1"/>
    <property type="molecule type" value="Genomic_DNA"/>
</dbReference>
<dbReference type="GO" id="GO:0009307">
    <property type="term" value="P:DNA restriction-modification system"/>
    <property type="evidence" value="ECO:0007669"/>
    <property type="project" value="UniProtKB-KW"/>
</dbReference>
<sequence length="47" mass="5468">MNNIPKHWQIKKLGEVFNIYRGGSPRPIKDFLTDDKDGINWIKIGDV</sequence>
<dbReference type="GO" id="GO:0003677">
    <property type="term" value="F:DNA binding"/>
    <property type="evidence" value="ECO:0007669"/>
    <property type="project" value="UniProtKB-KW"/>
</dbReference>
<accession>A0A2P8QYX4</accession>
<gene>
    <name evidence="3" type="ORF">CQ405_07680</name>
</gene>
<reference evidence="4" key="1">
    <citation type="submission" date="2017-10" db="EMBL/GenBank/DDBJ databases">
        <title>Campylobacter species from seals.</title>
        <authorList>
            <person name="Gilbert M.J."/>
            <person name="Zomer A.L."/>
            <person name="Timmerman A.J."/>
            <person name="Duim B."/>
            <person name="Wagenaar J.A."/>
        </authorList>
    </citation>
    <scope>NUCLEOTIDE SEQUENCE [LARGE SCALE GENOMIC DNA]</scope>
    <source>
        <strain evidence="4">17S00004-5</strain>
    </source>
</reference>